<dbReference type="AlphaFoldDB" id="A0A8H3GJG2"/>
<evidence type="ECO:0000256" key="2">
    <source>
        <dbReference type="ARBA" id="ARBA00022833"/>
    </source>
</evidence>
<dbReference type="InterPro" id="IPR051615">
    <property type="entry name" value="Transcr_Regulatory_Elem"/>
</dbReference>
<evidence type="ECO:0000256" key="5">
    <source>
        <dbReference type="ARBA" id="ARBA00023163"/>
    </source>
</evidence>
<dbReference type="PANTHER" id="PTHR31313:SF81">
    <property type="entry name" value="TY1 ENHANCER ACTIVATOR"/>
    <property type="match status" value="1"/>
</dbReference>
<dbReference type="Proteomes" id="UP000663841">
    <property type="component" value="Unassembled WGS sequence"/>
</dbReference>
<protein>
    <recommendedName>
        <fullName evidence="7">Xylanolytic transcriptional activator regulatory domain-containing protein</fullName>
    </recommendedName>
</protein>
<dbReference type="Pfam" id="PF04082">
    <property type="entry name" value="Fungal_trans"/>
    <property type="match status" value="1"/>
</dbReference>
<dbReference type="EMBL" id="CAJMWW010000158">
    <property type="protein sequence ID" value="CAE6451953.1"/>
    <property type="molecule type" value="Genomic_DNA"/>
</dbReference>
<dbReference type="GO" id="GO:0008270">
    <property type="term" value="F:zinc ion binding"/>
    <property type="evidence" value="ECO:0007669"/>
    <property type="project" value="InterPro"/>
</dbReference>
<dbReference type="PANTHER" id="PTHR31313">
    <property type="entry name" value="TY1 ENHANCER ACTIVATOR"/>
    <property type="match status" value="1"/>
</dbReference>
<comment type="caution">
    <text evidence="8">The sequence shown here is derived from an EMBL/GenBank/DDBJ whole genome shotgun (WGS) entry which is preliminary data.</text>
</comment>
<dbReference type="InterPro" id="IPR007219">
    <property type="entry name" value="XnlR_reg_dom"/>
</dbReference>
<keyword evidence="6" id="KW-0539">Nucleus</keyword>
<name>A0A8H3GJG2_9AGAM</name>
<evidence type="ECO:0000256" key="1">
    <source>
        <dbReference type="ARBA" id="ARBA00022723"/>
    </source>
</evidence>
<dbReference type="GO" id="GO:0003677">
    <property type="term" value="F:DNA binding"/>
    <property type="evidence" value="ECO:0007669"/>
    <property type="project" value="UniProtKB-KW"/>
</dbReference>
<evidence type="ECO:0000313" key="8">
    <source>
        <dbReference type="EMBL" id="CAE6451953.1"/>
    </source>
</evidence>
<keyword evidence="5" id="KW-0804">Transcription</keyword>
<dbReference type="GO" id="GO:0006351">
    <property type="term" value="P:DNA-templated transcription"/>
    <property type="evidence" value="ECO:0007669"/>
    <property type="project" value="InterPro"/>
</dbReference>
<evidence type="ECO:0000256" key="4">
    <source>
        <dbReference type="ARBA" id="ARBA00023125"/>
    </source>
</evidence>
<keyword evidence="3" id="KW-0805">Transcription regulation</keyword>
<gene>
    <name evidence="8" type="ORF">RDB_LOCUS129447</name>
</gene>
<proteinExistence type="predicted"/>
<accession>A0A8H3GJG2</accession>
<feature type="domain" description="Xylanolytic transcriptional activator regulatory" evidence="7">
    <location>
        <begin position="265"/>
        <end position="497"/>
    </location>
</feature>
<keyword evidence="4" id="KW-0238">DNA-binding</keyword>
<evidence type="ECO:0000259" key="7">
    <source>
        <dbReference type="Pfam" id="PF04082"/>
    </source>
</evidence>
<evidence type="ECO:0000313" key="9">
    <source>
        <dbReference type="Proteomes" id="UP000663841"/>
    </source>
</evidence>
<organism evidence="8 9">
    <name type="scientific">Rhizoctonia solani</name>
    <dbReference type="NCBI Taxonomy" id="456999"/>
    <lineage>
        <taxon>Eukaryota</taxon>
        <taxon>Fungi</taxon>
        <taxon>Dikarya</taxon>
        <taxon>Basidiomycota</taxon>
        <taxon>Agaricomycotina</taxon>
        <taxon>Agaricomycetes</taxon>
        <taxon>Cantharellales</taxon>
        <taxon>Ceratobasidiaceae</taxon>
        <taxon>Rhizoctonia</taxon>
    </lineage>
</organism>
<keyword evidence="2" id="KW-0862">Zinc</keyword>
<keyword evidence="1" id="KW-0479">Metal-binding</keyword>
<dbReference type="CDD" id="cd12148">
    <property type="entry name" value="fungal_TF_MHR"/>
    <property type="match status" value="1"/>
</dbReference>
<evidence type="ECO:0000256" key="3">
    <source>
        <dbReference type="ARBA" id="ARBA00023015"/>
    </source>
</evidence>
<reference evidence="8" key="1">
    <citation type="submission" date="2021-01" db="EMBL/GenBank/DDBJ databases">
        <authorList>
            <person name="Kaushik A."/>
        </authorList>
    </citation>
    <scope>NUCLEOTIDE SEQUENCE</scope>
    <source>
        <strain evidence="8">AG3-T5</strain>
    </source>
</reference>
<evidence type="ECO:0000256" key="6">
    <source>
        <dbReference type="ARBA" id="ARBA00023242"/>
    </source>
</evidence>
<sequence length="667" mass="76302">MLPETFLRDMLYCLTSEASTTGDQLRLQHYTPMLHCALLAYGSAFSDNPEIRSPSSRAEFGRYAKQWLDYEFERPVMALVRALALLAEYHCGIGERSIGFMYMDASIPASEQPKDVHLSATCQWNRYLPQVPQLTRLEHDTILSRCFKYGVTWLHCMLPETFLRDMLYCLTSEASTTGDQLRLQHYTPMLHCALLAYGSAFSDNPEIRSPSSRAEFGRYAKQWLDYEFERPVMALVPQLTRLEHDTILSRCFKYGVTWLHCMLPETFLRDMLYCLTSEASTTGDQLRLQHYTPMLHCALLAYGSAFSDNPEIRSPSSRAEFGRYAKQWLDYEFERPVMALVRALALLAEYHCGIGERSIGFMYMGMSIRAARSLILTDEHDPWLNEGVTAHSEAAERDWHFWSAFSQDKIMALEFRQEYDVPIPHLGVSLPSIDTESDGQPWSDALVGFPPRLTTKTFFDSCKLMVISTRVISFLIQETHGERAVINLHLQLDTWFNNLPRELLVWARSSSPLPHIITLHICYWFLLVCLHKPFYGRATLADDHRAKASNTPNETSGQGGSDPIHDLSMKMVDRATHKIVQLLQMFEEQHGMRFFPRNMIHVIYECGVVLLKEAAVVPFAATKKRATALEAGNVCLRVLKGTSRTWPWAEQLANRLEARLNEAGANM</sequence>